<dbReference type="OrthoDB" id="6999246at2"/>
<evidence type="ECO:0000256" key="4">
    <source>
        <dbReference type="ARBA" id="ARBA00022825"/>
    </source>
</evidence>
<comment type="similarity">
    <text evidence="1">Belongs to the peptidase S49 family.</text>
</comment>
<dbReference type="Gene3D" id="6.20.330.10">
    <property type="match status" value="1"/>
</dbReference>
<reference evidence="6" key="3">
    <citation type="submission" date="2010-07" db="EMBL/GenBank/DDBJ databases">
        <authorList>
            <person name="Genoscope - CEA"/>
        </authorList>
    </citation>
    <scope>NUCLEOTIDE SEQUENCE</scope>
    <source>
        <strain evidence="6">3As</strain>
    </source>
</reference>
<dbReference type="HOGENOM" id="CLU_046540_4_1_4"/>
<organism evidence="6 8">
    <name type="scientific">Thiomonas arsenitoxydans (strain DSM 22701 / CIP 110005 / 3As)</name>
    <dbReference type="NCBI Taxonomy" id="426114"/>
    <lineage>
        <taxon>Bacteria</taxon>
        <taxon>Pseudomonadati</taxon>
        <taxon>Pseudomonadota</taxon>
        <taxon>Betaproteobacteria</taxon>
        <taxon>Burkholderiales</taxon>
        <taxon>Thiomonas</taxon>
    </lineage>
</organism>
<reference key="1">
    <citation type="submission" date="2009-07" db="EMBL/GenBank/DDBJ databases">
        <authorList>
            <person name="Genoscope - CEA"/>
        </authorList>
    </citation>
    <scope>NUCLEOTIDE SEQUENCE</scope>
    <source>
        <strain>3As</strain>
    </source>
</reference>
<dbReference type="MEROPS" id="S49.003"/>
<feature type="domain" description="Peptidase S49" evidence="5">
    <location>
        <begin position="130"/>
        <end position="278"/>
    </location>
</feature>
<dbReference type="Proteomes" id="UP000002372">
    <property type="component" value="Chromosome"/>
</dbReference>
<evidence type="ECO:0000256" key="2">
    <source>
        <dbReference type="ARBA" id="ARBA00022670"/>
    </source>
</evidence>
<dbReference type="GO" id="GO:0006508">
    <property type="term" value="P:proteolysis"/>
    <property type="evidence" value="ECO:0007669"/>
    <property type="project" value="UniProtKB-KW"/>
</dbReference>
<dbReference type="EMBL" id="CTRI01000012">
    <property type="protein sequence ID" value="CQR32131.1"/>
    <property type="molecule type" value="Genomic_DNA"/>
</dbReference>
<dbReference type="PANTHER" id="PTHR33209:SF1">
    <property type="entry name" value="PEPTIDASE S49 DOMAIN-CONTAINING PROTEIN"/>
    <property type="match status" value="1"/>
</dbReference>
<dbReference type="RefSeq" id="WP_013105933.1">
    <property type="nucleotide sequence ID" value="NC_014145.1"/>
</dbReference>
<dbReference type="eggNOG" id="COG0616">
    <property type="taxonomic scope" value="Bacteria"/>
</dbReference>
<dbReference type="KEGG" id="thi:THI_1951"/>
<keyword evidence="4" id="KW-0720">Serine protease</keyword>
<evidence type="ECO:0000313" key="7">
    <source>
        <dbReference type="EMBL" id="CQR32131.1"/>
    </source>
</evidence>
<dbReference type="InterPro" id="IPR033855">
    <property type="entry name" value="Protein_C"/>
</dbReference>
<keyword evidence="3" id="KW-0378">Hydrolase</keyword>
<reference evidence="7 9" key="4">
    <citation type="submission" date="2015-03" db="EMBL/GenBank/DDBJ databases">
        <authorList>
            <person name="Regsiter A."/>
            <person name="william w."/>
        </authorList>
    </citation>
    <scope>NUCLEOTIDE SEQUENCE [LARGE SCALE GENOMIC DNA]</scope>
    <source>
        <strain evidence="7 9">CB1</strain>
    </source>
</reference>
<dbReference type="EMBL" id="FP475956">
    <property type="protein sequence ID" value="CAZ88614.1"/>
    <property type="molecule type" value="Genomic_DNA"/>
</dbReference>
<keyword evidence="2" id="KW-0645">Protease</keyword>
<dbReference type="Gene3D" id="3.90.226.10">
    <property type="entry name" value="2-enoyl-CoA Hydratase, Chain A, domain 1"/>
    <property type="match status" value="1"/>
</dbReference>
<evidence type="ECO:0000313" key="6">
    <source>
        <dbReference type="EMBL" id="CAZ88614.1"/>
    </source>
</evidence>
<gene>
    <name evidence="6" type="ordered locus">THI_1951</name>
    <name evidence="7" type="ORF">THICB1_20076</name>
</gene>
<evidence type="ECO:0000313" key="8">
    <source>
        <dbReference type="Proteomes" id="UP000002372"/>
    </source>
</evidence>
<dbReference type="Proteomes" id="UP000078599">
    <property type="component" value="Unassembled WGS sequence"/>
</dbReference>
<dbReference type="InterPro" id="IPR002142">
    <property type="entry name" value="Peptidase_S49"/>
</dbReference>
<evidence type="ECO:0000313" key="9">
    <source>
        <dbReference type="Proteomes" id="UP000078599"/>
    </source>
</evidence>
<sequence>MHDAYPYLRGLIYNQPLMATPALADLADEWARAILIEGRERLSVEASAAQTKVLAPDAIKAAGVAVIPVHGALVPRGNTMTACMGTSSYDRIGAQLDAALADPEVRQIALDIDSPGGSVQGAFELAGKIAQATKPTTAIVNFNALSAAYLLASACDSVSVSSTGAVGSVGVVAMHRDLSGANDKAGVKITAVYRGDKKLHGASHAPLSEVAQQELQAQVDDAFDQFVAAVSTHRNLPADRVVGLQAGVFHGADALSQGLADQMETPQEAIDRLAGLVQAGAAQQRQQTQRRQAMTLRAQALEIAARL</sequence>
<dbReference type="CDD" id="cd07022">
    <property type="entry name" value="S49_Sppa_36K_type"/>
    <property type="match status" value="1"/>
</dbReference>
<accession>D6CTJ5</accession>
<proteinExistence type="inferred from homology"/>
<dbReference type="GO" id="GO:0008236">
    <property type="term" value="F:serine-type peptidase activity"/>
    <property type="evidence" value="ECO:0007669"/>
    <property type="project" value="UniProtKB-KW"/>
</dbReference>
<dbReference type="InterPro" id="IPR029045">
    <property type="entry name" value="ClpP/crotonase-like_dom_sf"/>
</dbReference>
<evidence type="ECO:0000259" key="5">
    <source>
        <dbReference type="Pfam" id="PF01343"/>
    </source>
</evidence>
<dbReference type="AlphaFoldDB" id="D6CTJ5"/>
<evidence type="ECO:0000256" key="3">
    <source>
        <dbReference type="ARBA" id="ARBA00022801"/>
    </source>
</evidence>
<reference evidence="8" key="2">
    <citation type="journal article" date="2010" name="PLoS Genet.">
        <title>Structure, function, and evolution of the Thiomonas spp. genome.</title>
        <authorList>
            <person name="Arsene-Ploetze F."/>
            <person name="Koechler S."/>
            <person name="Marchal M."/>
            <person name="Coppee J.Y."/>
            <person name="Chandler M."/>
            <person name="Bonnefoy V."/>
            <person name="Brochier-Armanet C."/>
            <person name="Barakat M."/>
            <person name="Barbe V."/>
            <person name="Battaglia-Brunet F."/>
            <person name="Bruneel O."/>
            <person name="Bryan C.G."/>
            <person name="Cleiss-Arnold J."/>
            <person name="Cruveiller S."/>
            <person name="Erhardt M."/>
            <person name="Heinrich-Salmeron A."/>
            <person name="Hommais F."/>
            <person name="Joulian C."/>
            <person name="Krin E."/>
            <person name="Lieutaud A."/>
            <person name="Lievremont D."/>
            <person name="Michel C."/>
            <person name="Muller D."/>
            <person name="Ortet P."/>
            <person name="Proux C."/>
            <person name="Siguier P."/>
            <person name="Roche D."/>
            <person name="Rouy Z."/>
            <person name="Salvignol G."/>
            <person name="Slyemi D."/>
            <person name="Talla E."/>
            <person name="Weiss S."/>
            <person name="Weissenbach J."/>
            <person name="Medigue C."/>
            <person name="Bertin P.N."/>
        </authorList>
    </citation>
    <scope>NUCLEOTIDE SEQUENCE [LARGE SCALE GENOMIC DNA]</scope>
    <source>
        <strain evidence="8">DSM 22701 / CIP 110005 / 3As</strain>
    </source>
</reference>
<protein>
    <submittedName>
        <fullName evidence="6">Phage minor capsid protein C</fullName>
    </submittedName>
</protein>
<dbReference type="SUPFAM" id="SSF52096">
    <property type="entry name" value="ClpP/crotonase"/>
    <property type="match status" value="1"/>
</dbReference>
<keyword evidence="9" id="KW-1185">Reference proteome</keyword>
<dbReference type="PANTHER" id="PTHR33209">
    <property type="entry name" value="PROTEASE 4"/>
    <property type="match status" value="1"/>
</dbReference>
<dbReference type="Pfam" id="PF01343">
    <property type="entry name" value="Peptidase_S49"/>
    <property type="match status" value="1"/>
</dbReference>
<evidence type="ECO:0000256" key="1">
    <source>
        <dbReference type="ARBA" id="ARBA00008683"/>
    </source>
</evidence>
<name>D6CTJ5_THIA3</name>